<protein>
    <recommendedName>
        <fullName evidence="9">Membrane fusion protein (MFP) family protein</fullName>
    </recommendedName>
</protein>
<comment type="subcellular location">
    <subcellularLocation>
        <location evidence="1 9">Cell inner membrane</location>
        <topology evidence="1 9">Single-pass membrane protein</topology>
    </subcellularLocation>
</comment>
<dbReference type="OrthoDB" id="9775513at2"/>
<feature type="domain" description="AprE-like long alpha-helical hairpin" evidence="11">
    <location>
        <begin position="110"/>
        <end position="298"/>
    </location>
</feature>
<reference evidence="15 16" key="1">
    <citation type="submission" date="2019-11" db="EMBL/GenBank/DDBJ databases">
        <authorList>
            <person name="Holert J."/>
        </authorList>
    </citation>
    <scope>NUCLEOTIDE SEQUENCE [LARGE SCALE GENOMIC DNA]</scope>
    <source>
        <strain evidence="13">BC3_2A</strain>
        <strain evidence="14">SB11_1A</strain>
    </source>
</reference>
<dbReference type="PANTHER" id="PTHR30386:SF26">
    <property type="entry name" value="TRANSPORT PROTEIN COMB"/>
    <property type="match status" value="1"/>
</dbReference>
<dbReference type="EMBL" id="CACSIM010000003">
    <property type="protein sequence ID" value="CAA0107245.1"/>
    <property type="molecule type" value="Genomic_DNA"/>
</dbReference>
<keyword evidence="8 9" id="KW-0472">Membrane</keyword>
<feature type="domain" description="AprE-like beta-barrel" evidence="12">
    <location>
        <begin position="340"/>
        <end position="429"/>
    </location>
</feature>
<keyword evidence="10" id="KW-0175">Coiled coil</keyword>
<evidence type="ECO:0000256" key="7">
    <source>
        <dbReference type="ARBA" id="ARBA00022989"/>
    </source>
</evidence>
<keyword evidence="3 9" id="KW-0813">Transport</keyword>
<dbReference type="Pfam" id="PF26002">
    <property type="entry name" value="Beta-barrel_AprE"/>
    <property type="match status" value="1"/>
</dbReference>
<dbReference type="InterPro" id="IPR006144">
    <property type="entry name" value="Secretion_HlyD_CS"/>
</dbReference>
<dbReference type="RefSeq" id="WP_159269749.1">
    <property type="nucleotide sequence ID" value="NZ_CACSIK010000002.1"/>
</dbReference>
<evidence type="ECO:0000313" key="14">
    <source>
        <dbReference type="EMBL" id="CAA0107317.1"/>
    </source>
</evidence>
<feature type="transmembrane region" description="Helical" evidence="9">
    <location>
        <begin position="33"/>
        <end position="53"/>
    </location>
</feature>
<dbReference type="GO" id="GO:0005886">
    <property type="term" value="C:plasma membrane"/>
    <property type="evidence" value="ECO:0007669"/>
    <property type="project" value="UniProtKB-SubCell"/>
</dbReference>
<keyword evidence="7 9" id="KW-1133">Transmembrane helix</keyword>
<sequence length="452" mass="50260">MPKHQIKKSHADSDLAYMRSLSAAVIQRSPKHLMVVLGVIAGLFFVTLVWMALAKVDVVVRGSGKVIPARQVQQVQSLEGGVVAEILVREGALVEANQPLLKLSDVAFSSSFEENRLKYYELLARSIRLRAEAYDEEFKVGKEFQAVDDGSDLMPEVLESERSLYDSNKQQFIETLGIYEQQVKQAQRGLEEAQSKVRQLSRALGLVREEIKIKKPLVDERIISEIDFLQLRQREAELEGELEIAKISISRLRASIEEAKGKLGQIGFDFRNEAKRELNEVLAEISRIEQTQAALGDRVRRTTLRSPVKGVVMRLHANSIGGVVKPGDQVLEIVPIGDALLVEVKIKPADIALIQVDQESRLKFSAYDFAINGSLSGKVTFVSADTITDENGVSFYIVRVKPSQPYMGTQTGLMPIKVGMTSEADIVTGKKSILTYLLKPINRGMQKALTEN</sequence>
<evidence type="ECO:0000256" key="2">
    <source>
        <dbReference type="ARBA" id="ARBA00009477"/>
    </source>
</evidence>
<evidence type="ECO:0000256" key="6">
    <source>
        <dbReference type="ARBA" id="ARBA00022692"/>
    </source>
</evidence>
<dbReference type="EMBL" id="CACSIK010000002">
    <property type="protein sequence ID" value="CAA0107317.1"/>
    <property type="molecule type" value="Genomic_DNA"/>
</dbReference>
<evidence type="ECO:0000256" key="4">
    <source>
        <dbReference type="ARBA" id="ARBA00022475"/>
    </source>
</evidence>
<organism evidence="13 16">
    <name type="scientific">Zhongshania aliphaticivorans</name>
    <dbReference type="NCBI Taxonomy" id="1470434"/>
    <lineage>
        <taxon>Bacteria</taxon>
        <taxon>Pseudomonadati</taxon>
        <taxon>Pseudomonadota</taxon>
        <taxon>Gammaproteobacteria</taxon>
        <taxon>Cellvibrionales</taxon>
        <taxon>Spongiibacteraceae</taxon>
        <taxon>Zhongshania</taxon>
    </lineage>
</organism>
<proteinExistence type="inferred from homology"/>
<evidence type="ECO:0000256" key="1">
    <source>
        <dbReference type="ARBA" id="ARBA00004377"/>
    </source>
</evidence>
<dbReference type="Proteomes" id="UP000439591">
    <property type="component" value="Unassembled WGS sequence"/>
</dbReference>
<accession>A0A5S9PRC6</accession>
<evidence type="ECO:0000313" key="15">
    <source>
        <dbReference type="Proteomes" id="UP000435877"/>
    </source>
</evidence>
<evidence type="ECO:0000256" key="5">
    <source>
        <dbReference type="ARBA" id="ARBA00022519"/>
    </source>
</evidence>
<dbReference type="Proteomes" id="UP000435877">
    <property type="component" value="Unassembled WGS sequence"/>
</dbReference>
<evidence type="ECO:0000256" key="8">
    <source>
        <dbReference type="ARBA" id="ARBA00023136"/>
    </source>
</evidence>
<dbReference type="InterPro" id="IPR050739">
    <property type="entry name" value="MFP"/>
</dbReference>
<evidence type="ECO:0000256" key="9">
    <source>
        <dbReference type="RuleBase" id="RU365093"/>
    </source>
</evidence>
<dbReference type="AlphaFoldDB" id="A0A5S9PRC6"/>
<comment type="similarity">
    <text evidence="2 9">Belongs to the membrane fusion protein (MFP) (TC 8.A.1) family.</text>
</comment>
<evidence type="ECO:0000259" key="11">
    <source>
        <dbReference type="Pfam" id="PF25994"/>
    </source>
</evidence>
<name>A0A5S9PRC6_9GAMM</name>
<keyword evidence="6 9" id="KW-0812">Transmembrane</keyword>
<dbReference type="Pfam" id="PF25994">
    <property type="entry name" value="HH_AprE"/>
    <property type="match status" value="1"/>
</dbReference>
<evidence type="ECO:0000313" key="16">
    <source>
        <dbReference type="Proteomes" id="UP000439591"/>
    </source>
</evidence>
<keyword evidence="5 9" id="KW-0997">Cell inner membrane</keyword>
<dbReference type="InterPro" id="IPR058781">
    <property type="entry name" value="HH_AprE-like"/>
</dbReference>
<dbReference type="InterPro" id="IPR010129">
    <property type="entry name" value="T1SS_HlyD"/>
</dbReference>
<dbReference type="InterPro" id="IPR058982">
    <property type="entry name" value="Beta-barrel_AprE"/>
</dbReference>
<evidence type="ECO:0000313" key="13">
    <source>
        <dbReference type="EMBL" id="CAA0107245.1"/>
    </source>
</evidence>
<keyword evidence="4 9" id="KW-1003">Cell membrane</keyword>
<evidence type="ECO:0000259" key="12">
    <source>
        <dbReference type="Pfam" id="PF26002"/>
    </source>
</evidence>
<dbReference type="Gene3D" id="2.40.30.170">
    <property type="match status" value="1"/>
</dbReference>
<keyword evidence="15" id="KW-1185">Reference proteome</keyword>
<feature type="coiled-coil region" evidence="10">
    <location>
        <begin position="176"/>
        <end position="210"/>
    </location>
</feature>
<evidence type="ECO:0000256" key="10">
    <source>
        <dbReference type="SAM" id="Coils"/>
    </source>
</evidence>
<dbReference type="PANTHER" id="PTHR30386">
    <property type="entry name" value="MEMBRANE FUSION SUBUNIT OF EMRAB-TOLC MULTIDRUG EFFLUX PUMP"/>
    <property type="match status" value="1"/>
</dbReference>
<feature type="coiled-coil region" evidence="10">
    <location>
        <begin position="242"/>
        <end position="291"/>
    </location>
</feature>
<dbReference type="PROSITE" id="PS00543">
    <property type="entry name" value="HLYD_FAMILY"/>
    <property type="match status" value="1"/>
</dbReference>
<evidence type="ECO:0000256" key="3">
    <source>
        <dbReference type="ARBA" id="ARBA00022448"/>
    </source>
</evidence>
<gene>
    <name evidence="13" type="primary">prsE</name>
    <name evidence="14" type="ORF">IHBHHGIJ_03054</name>
    <name evidence="13" type="ORF">KFEGEMFD_02429</name>
</gene>
<dbReference type="NCBIfam" id="TIGR01843">
    <property type="entry name" value="type_I_hlyD"/>
    <property type="match status" value="1"/>
</dbReference>
<dbReference type="GO" id="GO:0009306">
    <property type="term" value="P:protein secretion"/>
    <property type="evidence" value="ECO:0007669"/>
    <property type="project" value="InterPro"/>
</dbReference>
<dbReference type="PRINTS" id="PR01490">
    <property type="entry name" value="RTXTOXIND"/>
</dbReference>